<evidence type="ECO:0000313" key="3">
    <source>
        <dbReference type="Proteomes" id="UP000503540"/>
    </source>
</evidence>
<protein>
    <submittedName>
        <fullName evidence="2">Uncharacterized protein</fullName>
    </submittedName>
</protein>
<accession>A0A6G9YTJ2</accession>
<reference evidence="2 3" key="1">
    <citation type="journal article" date="2019" name="ACS Chem. Biol.">
        <title>Identification and Mobilization of a Cryptic Antibiotic Biosynthesis Gene Locus from a Human-Pathogenic Nocardia Isolate.</title>
        <authorList>
            <person name="Herisse M."/>
            <person name="Ishida K."/>
            <person name="Porter J.L."/>
            <person name="Howden B."/>
            <person name="Hertweck C."/>
            <person name="Stinear T.P."/>
            <person name="Pidot S.J."/>
        </authorList>
    </citation>
    <scope>NUCLEOTIDE SEQUENCE [LARGE SCALE GENOMIC DNA]</scope>
    <source>
        <strain evidence="2 3">AUSMDU00012717</strain>
    </source>
</reference>
<proteinExistence type="predicted"/>
<dbReference type="AlphaFoldDB" id="A0A6G9YTJ2"/>
<dbReference type="Proteomes" id="UP000503540">
    <property type="component" value="Chromosome"/>
</dbReference>
<sequence>MKIYSDEFLKAVAEYLRKTECLDVKEVISFSDRTVDDGYCDTCRYEYAVIDIAYRDSNRSTKEFTYKGDFADLIRALKD</sequence>
<dbReference type="RefSeq" id="WP_167478530.1">
    <property type="nucleotide sequence ID" value="NZ_CP046172.1"/>
</dbReference>
<evidence type="ECO:0000313" key="2">
    <source>
        <dbReference type="EMBL" id="QIS16460.1"/>
    </source>
</evidence>
<dbReference type="EMBL" id="CP046172">
    <property type="protein sequence ID" value="QIS16460.1"/>
    <property type="molecule type" value="Genomic_DNA"/>
</dbReference>
<gene>
    <name evidence="1" type="ORF">F5544_43195</name>
    <name evidence="2" type="ORF">F5544_43265</name>
</gene>
<organism evidence="2 3">
    <name type="scientific">Nocardia arthritidis</name>
    <dbReference type="NCBI Taxonomy" id="228602"/>
    <lineage>
        <taxon>Bacteria</taxon>
        <taxon>Bacillati</taxon>
        <taxon>Actinomycetota</taxon>
        <taxon>Actinomycetes</taxon>
        <taxon>Mycobacteriales</taxon>
        <taxon>Nocardiaceae</taxon>
        <taxon>Nocardia</taxon>
    </lineage>
</organism>
<keyword evidence="3" id="KW-1185">Reference proteome</keyword>
<evidence type="ECO:0000313" key="1">
    <source>
        <dbReference type="EMBL" id="QIS16446.1"/>
    </source>
</evidence>
<dbReference type="EMBL" id="CP046172">
    <property type="protein sequence ID" value="QIS16446.1"/>
    <property type="molecule type" value="Genomic_DNA"/>
</dbReference>
<name>A0A6G9YTJ2_9NOCA</name>
<dbReference type="KEGG" id="nah:F5544_43195"/>
<dbReference type="KEGG" id="nah:F5544_43265"/>